<feature type="domain" description="Right handed beta helix" evidence="6">
    <location>
        <begin position="93"/>
        <end position="221"/>
    </location>
</feature>
<dbReference type="AlphaFoldDB" id="A0A2G5KD62"/>
<dbReference type="EMBL" id="MDGM01000002">
    <property type="protein sequence ID" value="PIB26770.1"/>
    <property type="molecule type" value="Genomic_DNA"/>
</dbReference>
<dbReference type="InterPro" id="IPR001343">
    <property type="entry name" value="Hemolysn_Ca-bd"/>
</dbReference>
<accession>A0A2G5KD62</accession>
<dbReference type="Pfam" id="PF00353">
    <property type="entry name" value="HemolysinCabind"/>
    <property type="match status" value="2"/>
</dbReference>
<dbReference type="GO" id="GO:0016020">
    <property type="term" value="C:membrane"/>
    <property type="evidence" value="ECO:0007669"/>
    <property type="project" value="UniProtKB-SubCell"/>
</dbReference>
<protein>
    <recommendedName>
        <fullName evidence="6">Right handed beta helix domain-containing protein</fullName>
    </recommendedName>
</protein>
<dbReference type="Gene3D" id="2.150.10.10">
    <property type="entry name" value="Serralysin-like metalloprotease, C-terminal"/>
    <property type="match status" value="1"/>
</dbReference>
<keyword evidence="4" id="KW-0843">Virulence</keyword>
<evidence type="ECO:0000256" key="1">
    <source>
        <dbReference type="ARBA" id="ARBA00004370"/>
    </source>
</evidence>
<dbReference type="PRINTS" id="PR01488">
    <property type="entry name" value="RTXTOXINA"/>
</dbReference>
<dbReference type="OrthoDB" id="3938151at2"/>
<keyword evidence="5" id="KW-0472">Membrane</keyword>
<dbReference type="SUPFAM" id="SSF51126">
    <property type="entry name" value="Pectin lyase-like"/>
    <property type="match status" value="1"/>
</dbReference>
<dbReference type="GO" id="GO:0090729">
    <property type="term" value="F:toxin activity"/>
    <property type="evidence" value="ECO:0007669"/>
    <property type="project" value="UniProtKB-KW"/>
</dbReference>
<dbReference type="GO" id="GO:0005509">
    <property type="term" value="F:calcium ion binding"/>
    <property type="evidence" value="ECO:0007669"/>
    <property type="project" value="InterPro"/>
</dbReference>
<dbReference type="InterPro" id="IPR006626">
    <property type="entry name" value="PbH1"/>
</dbReference>
<dbReference type="InterPro" id="IPR018511">
    <property type="entry name" value="Hemolysin-typ_Ca-bd_CS"/>
</dbReference>
<dbReference type="PRINTS" id="PR00313">
    <property type="entry name" value="CABNDNGRPT"/>
</dbReference>
<keyword evidence="8" id="KW-1185">Reference proteome</keyword>
<sequence>MARIDVSNASQLNAALSSANSGDTIVLAAGNYGNVNINNHNFGSGVTITSASNNNPANFSGLTINNVDGLTLDNVLLDYTYSSGHQLHQQPFRITNSSNVEIVNSEISGDTAPGSGVGTAYGLVVNDSDNITVEDTEIHTFFRGAVFERVDNLNVIENDVHSIRSDGMDYAQVTNVLIEGNYFHDFDAEQNTADHRDMIQFWTTNTTAPSENVIIRGNNFDIGDGSWTESIFIHNERVTNEGAGQSMYYQNFLIENNTIYNAHYHGITVGATDGLTIRNNTVLQAVGDPNATGNPGRDPGVTVPHIHLIDRPINVTITGNVTNGITADYGLNGHNVSGNVIIDPRNYDDYFTAGSLNAGSPHSFVPITGSAVDGVGATVEEPVVDPGEPDENGNLNIEGNSRDNVLTGDVGADRIRGNDGDDILYGGEGRDRLDGGDGDDMLYAGANTVNNSAEYLRGRDGDDTYMITKSDNHTTILDETEDSGYDRIVFSDFNLDGFNEISVNSAENMVFEFTNEADDSAKITVRNFNNIEELVFADGTVLTNGNTLNDNNGDNFLFGTNDGDTLRGHNGDDLLIGGDGRDNLHGGNGNDILSAGGNTDGRTGSEYLRGLDGDDTYIITQDDFRPYISGESSANRGGHDVILFQDFNLDDMTRIWIDNNNRLQFNFENAHGQDGRLTVTSYNNIEEFIFEDGTVITSVHDFF</sequence>
<dbReference type="SUPFAM" id="SSF51120">
    <property type="entry name" value="beta-Roll"/>
    <property type="match status" value="2"/>
</dbReference>
<dbReference type="InterPro" id="IPR012334">
    <property type="entry name" value="Pectin_lyas_fold"/>
</dbReference>
<dbReference type="Pfam" id="PF13229">
    <property type="entry name" value="Beta_helix"/>
    <property type="match status" value="1"/>
</dbReference>
<evidence type="ECO:0000256" key="5">
    <source>
        <dbReference type="ARBA" id="ARBA00023136"/>
    </source>
</evidence>
<keyword evidence="3" id="KW-0677">Repeat</keyword>
<dbReference type="PROSITE" id="PS00330">
    <property type="entry name" value="HEMOLYSIN_CALCIUM"/>
    <property type="match status" value="4"/>
</dbReference>
<dbReference type="Proteomes" id="UP000231516">
    <property type="component" value="Unassembled WGS sequence"/>
</dbReference>
<evidence type="ECO:0000313" key="8">
    <source>
        <dbReference type="Proteomes" id="UP000231516"/>
    </source>
</evidence>
<dbReference type="SMART" id="SM00710">
    <property type="entry name" value="PbH1"/>
    <property type="match status" value="7"/>
</dbReference>
<evidence type="ECO:0000256" key="4">
    <source>
        <dbReference type="ARBA" id="ARBA00023026"/>
    </source>
</evidence>
<reference evidence="7 8" key="1">
    <citation type="submission" date="2016-08" db="EMBL/GenBank/DDBJ databases">
        <title>Draft genome of Amylibacter sp. strain 4G11.</title>
        <authorList>
            <person name="Wong S.-K."/>
            <person name="Hamasaki K."/>
            <person name="Yoshizawa S."/>
        </authorList>
    </citation>
    <scope>NUCLEOTIDE SEQUENCE [LARGE SCALE GENOMIC DNA]</scope>
    <source>
        <strain evidence="7 8">4G11</strain>
    </source>
</reference>
<evidence type="ECO:0000256" key="3">
    <source>
        <dbReference type="ARBA" id="ARBA00022737"/>
    </source>
</evidence>
<name>A0A2G5KD62_9RHOB</name>
<dbReference type="Gene3D" id="2.160.20.10">
    <property type="entry name" value="Single-stranded right-handed beta-helix, Pectin lyase-like"/>
    <property type="match status" value="1"/>
</dbReference>
<evidence type="ECO:0000256" key="2">
    <source>
        <dbReference type="ARBA" id="ARBA00022656"/>
    </source>
</evidence>
<organism evidence="7 8">
    <name type="scientific">Paramylibacter kogurei</name>
    <dbReference type="NCBI Taxonomy" id="1889778"/>
    <lineage>
        <taxon>Bacteria</taxon>
        <taxon>Pseudomonadati</taxon>
        <taxon>Pseudomonadota</taxon>
        <taxon>Alphaproteobacteria</taxon>
        <taxon>Rhodobacterales</taxon>
        <taxon>Paracoccaceae</taxon>
        <taxon>Paramylibacter</taxon>
    </lineage>
</organism>
<dbReference type="InterPro" id="IPR003995">
    <property type="entry name" value="RTX_toxin_determinant-A"/>
</dbReference>
<gene>
    <name evidence="7" type="ORF">BFP76_10985</name>
</gene>
<proteinExistence type="predicted"/>
<keyword evidence="2" id="KW-0800">Toxin</keyword>
<dbReference type="InterPro" id="IPR011049">
    <property type="entry name" value="Serralysin-like_metalloprot_C"/>
</dbReference>
<dbReference type="GO" id="GO:0005576">
    <property type="term" value="C:extracellular region"/>
    <property type="evidence" value="ECO:0007669"/>
    <property type="project" value="InterPro"/>
</dbReference>
<dbReference type="InterPro" id="IPR039448">
    <property type="entry name" value="Beta_helix"/>
</dbReference>
<dbReference type="InterPro" id="IPR011050">
    <property type="entry name" value="Pectin_lyase_fold/virulence"/>
</dbReference>
<evidence type="ECO:0000313" key="7">
    <source>
        <dbReference type="EMBL" id="PIB26770.1"/>
    </source>
</evidence>
<dbReference type="RefSeq" id="WP_099591257.1">
    <property type="nucleotide sequence ID" value="NZ_MDGM01000002.1"/>
</dbReference>
<evidence type="ECO:0000259" key="6">
    <source>
        <dbReference type="Pfam" id="PF13229"/>
    </source>
</evidence>
<comment type="caution">
    <text evidence="7">The sequence shown here is derived from an EMBL/GenBank/DDBJ whole genome shotgun (WGS) entry which is preliminary data.</text>
</comment>
<comment type="subcellular location">
    <subcellularLocation>
        <location evidence="1">Membrane</location>
    </subcellularLocation>
</comment>